<accession>A0A967AR34</accession>
<dbReference type="GO" id="GO:0030246">
    <property type="term" value="F:carbohydrate binding"/>
    <property type="evidence" value="ECO:0007669"/>
    <property type="project" value="TreeGrafter"/>
</dbReference>
<proteinExistence type="inferred from homology"/>
<feature type="domain" description="Glycoside hydrolase family 2 catalytic" evidence="7">
    <location>
        <begin position="308"/>
        <end position="605"/>
    </location>
</feature>
<evidence type="ECO:0000256" key="3">
    <source>
        <dbReference type="ARBA" id="ARBA00016205"/>
    </source>
</evidence>
<dbReference type="PANTHER" id="PTHR10066:SF67">
    <property type="entry name" value="BETA-GLUCURONIDASE"/>
    <property type="match status" value="1"/>
</dbReference>
<dbReference type="Gene3D" id="2.60.40.10">
    <property type="entry name" value="Immunoglobulins"/>
    <property type="match status" value="1"/>
</dbReference>
<dbReference type="InterPro" id="IPR006104">
    <property type="entry name" value="Glyco_hydro_2_N"/>
</dbReference>
<keyword evidence="5" id="KW-0326">Glycosidase</keyword>
<evidence type="ECO:0000313" key="9">
    <source>
        <dbReference type="EMBL" id="NHF58836.1"/>
    </source>
</evidence>
<gene>
    <name evidence="9" type="ORF">FK220_005765</name>
</gene>
<dbReference type="GO" id="GO:0004566">
    <property type="term" value="F:beta-glucuronidase activity"/>
    <property type="evidence" value="ECO:0007669"/>
    <property type="project" value="UniProtKB-EC"/>
</dbReference>
<evidence type="ECO:0000259" key="8">
    <source>
        <dbReference type="Pfam" id="PF02837"/>
    </source>
</evidence>
<feature type="domain" description="Glycoside hydrolase family 2 immunoglobulin-like beta-sandwich" evidence="6">
    <location>
        <begin position="211"/>
        <end position="303"/>
    </location>
</feature>
<dbReference type="SUPFAM" id="SSF49785">
    <property type="entry name" value="Galactose-binding domain-like"/>
    <property type="match status" value="1"/>
</dbReference>
<dbReference type="PROSITE" id="PS00608">
    <property type="entry name" value="GLYCOSYL_HYDROL_F2_2"/>
    <property type="match status" value="1"/>
</dbReference>
<organism evidence="9 10">
    <name type="scientific">Pelagihabitans pacificus</name>
    <dbReference type="NCBI Taxonomy" id="2696054"/>
    <lineage>
        <taxon>Bacteria</taxon>
        <taxon>Pseudomonadati</taxon>
        <taxon>Bacteroidota</taxon>
        <taxon>Flavobacteriia</taxon>
        <taxon>Flavobacteriales</taxon>
        <taxon>Flavobacteriaceae</taxon>
        <taxon>Pelagihabitans</taxon>
    </lineage>
</organism>
<reference evidence="9" key="2">
    <citation type="submission" date="2020-03" db="EMBL/GenBank/DDBJ databases">
        <title>Flavobacteriaceae bacterium strain TP-CH-4, a member of the family Flavobacteriaceae isolated from a deep-sea seamount.</title>
        <authorList>
            <person name="Zhang D.-C."/>
        </authorList>
    </citation>
    <scope>NUCLEOTIDE SEQUENCE</scope>
    <source>
        <strain evidence="9">TP-CH-4</strain>
    </source>
</reference>
<dbReference type="InterPro" id="IPR017853">
    <property type="entry name" value="GH"/>
</dbReference>
<dbReference type="InterPro" id="IPR008979">
    <property type="entry name" value="Galactose-bd-like_sf"/>
</dbReference>
<dbReference type="PANTHER" id="PTHR10066">
    <property type="entry name" value="BETA-GLUCURONIDASE"/>
    <property type="match status" value="1"/>
</dbReference>
<dbReference type="InterPro" id="IPR036156">
    <property type="entry name" value="Beta-gal/glucu_dom_sf"/>
</dbReference>
<dbReference type="GO" id="GO:0005975">
    <property type="term" value="P:carbohydrate metabolic process"/>
    <property type="evidence" value="ECO:0007669"/>
    <property type="project" value="InterPro"/>
</dbReference>
<dbReference type="GO" id="GO:0019391">
    <property type="term" value="P:glucuronoside catabolic process"/>
    <property type="evidence" value="ECO:0007669"/>
    <property type="project" value="TreeGrafter"/>
</dbReference>
<sequence>MKNIASFGVLLISLTLTGQELFLQNAYNRIATSLNGEWNYIVDPYENGFYDYRYEPFENAESVSKNAFFTNSKPTDKTDLIEYDFDKAPLIKVPGDWNTQKEKLYYYEGTVWYKKSFDYTKAHDSNRVFVYFGAANYEVDIYLNGEKLGKHVGGFTPFQFEVSPLLREKDNFLIVKVDNKRKREAVPTLNTDWWNYGGLTRDVKLIETPGTYINDYFIQLKKDDNRLITGYLELNGDDVSNKKITLEIPELKLKKELLTNVEGKALLEIKTKKIQYWSPENPKLYEVLLRTDGETLQDHIGFRTINTEGKYILLNGEPTFLRGICLHEESPNEGGGRANSQEEARKLLGWAKELGCNFVRLAHYPHNEYIIREADKMGIMVWEEDPVYWTIDWENEATYRNAENQLSEVIHRDKNRASVIIWSMANETPTSGARNEFLGSLAEHARQMDPTRLISAALEISRYEGNPTTLTISDSYADVVDVLSFNQYIGWYVGTPELAQRITWKITQDKPVIISEFGAGAKYGFHGDALTRWSEEYQADLYKETLKMIDKIEKLQGVTPWILKDFRSPRRLLNGIQDDYNRKGLISDKGEKKQAFFVLQDYYQKKPWKMSNNFPK</sequence>
<evidence type="ECO:0000256" key="2">
    <source>
        <dbReference type="ARBA" id="ARBA00012761"/>
    </source>
</evidence>
<dbReference type="InterPro" id="IPR023232">
    <property type="entry name" value="Glyco_hydro_2_AS"/>
</dbReference>
<evidence type="ECO:0000256" key="1">
    <source>
        <dbReference type="ARBA" id="ARBA00007401"/>
    </source>
</evidence>
<dbReference type="Pfam" id="PF02837">
    <property type="entry name" value="Glyco_hydro_2_N"/>
    <property type="match status" value="1"/>
</dbReference>
<dbReference type="SUPFAM" id="SSF51445">
    <property type="entry name" value="(Trans)glycosidases"/>
    <property type="match status" value="1"/>
</dbReference>
<reference evidence="9" key="1">
    <citation type="submission" date="2019-07" db="EMBL/GenBank/DDBJ databases">
        <authorList>
            <person name="De-Chao Zhang Q."/>
        </authorList>
    </citation>
    <scope>NUCLEOTIDE SEQUENCE</scope>
    <source>
        <strain evidence="9">TP-CH-4</strain>
    </source>
</reference>
<dbReference type="Gene3D" id="3.20.20.80">
    <property type="entry name" value="Glycosidases"/>
    <property type="match status" value="1"/>
</dbReference>
<dbReference type="Proteomes" id="UP000707206">
    <property type="component" value="Unassembled WGS sequence"/>
</dbReference>
<protein>
    <recommendedName>
        <fullName evidence="3">Beta-glucuronidase</fullName>
        <ecNumber evidence="2">3.2.1.31</ecNumber>
    </recommendedName>
</protein>
<evidence type="ECO:0000259" key="6">
    <source>
        <dbReference type="Pfam" id="PF00703"/>
    </source>
</evidence>
<keyword evidence="10" id="KW-1185">Reference proteome</keyword>
<comment type="caution">
    <text evidence="9">The sequence shown here is derived from an EMBL/GenBank/DDBJ whole genome shotgun (WGS) entry which is preliminary data.</text>
</comment>
<evidence type="ECO:0000313" key="10">
    <source>
        <dbReference type="Proteomes" id="UP000707206"/>
    </source>
</evidence>
<dbReference type="InterPro" id="IPR006101">
    <property type="entry name" value="Glyco_hydro_2"/>
</dbReference>
<keyword evidence="4" id="KW-0378">Hydrolase</keyword>
<dbReference type="PRINTS" id="PR00132">
    <property type="entry name" value="GLHYDRLASE2"/>
</dbReference>
<feature type="domain" description="Glycosyl hydrolases family 2 sugar binding" evidence="8">
    <location>
        <begin position="33"/>
        <end position="209"/>
    </location>
</feature>
<dbReference type="SUPFAM" id="SSF49303">
    <property type="entry name" value="beta-Galactosidase/glucuronidase domain"/>
    <property type="match status" value="1"/>
</dbReference>
<name>A0A967AR34_9FLAO</name>
<comment type="similarity">
    <text evidence="1">Belongs to the glycosyl hydrolase 2 family.</text>
</comment>
<dbReference type="Gene3D" id="2.60.120.260">
    <property type="entry name" value="Galactose-binding domain-like"/>
    <property type="match status" value="1"/>
</dbReference>
<dbReference type="Pfam" id="PF02836">
    <property type="entry name" value="Glyco_hydro_2_C"/>
    <property type="match status" value="1"/>
</dbReference>
<dbReference type="EMBL" id="VIKU02000001">
    <property type="protein sequence ID" value="NHF58836.1"/>
    <property type="molecule type" value="Genomic_DNA"/>
</dbReference>
<dbReference type="InterPro" id="IPR013783">
    <property type="entry name" value="Ig-like_fold"/>
</dbReference>
<dbReference type="EC" id="3.2.1.31" evidence="2"/>
<evidence type="ECO:0000256" key="5">
    <source>
        <dbReference type="ARBA" id="ARBA00023295"/>
    </source>
</evidence>
<dbReference type="InterPro" id="IPR006102">
    <property type="entry name" value="Ig-like_GH2"/>
</dbReference>
<dbReference type="Pfam" id="PF00703">
    <property type="entry name" value="Glyco_hydro_2"/>
    <property type="match status" value="1"/>
</dbReference>
<dbReference type="InterPro" id="IPR006103">
    <property type="entry name" value="Glyco_hydro_2_cat"/>
</dbReference>
<evidence type="ECO:0000256" key="4">
    <source>
        <dbReference type="ARBA" id="ARBA00022801"/>
    </source>
</evidence>
<evidence type="ECO:0000259" key="7">
    <source>
        <dbReference type="Pfam" id="PF02836"/>
    </source>
</evidence>
<dbReference type="AlphaFoldDB" id="A0A967AR34"/>